<dbReference type="STRING" id="594679.SD28_01425"/>
<evidence type="ECO:0000313" key="2">
    <source>
        <dbReference type="Proteomes" id="UP000031104"/>
    </source>
</evidence>
<dbReference type="InterPro" id="IPR047324">
    <property type="entry name" value="LbH_gamma_CA-like"/>
</dbReference>
<keyword evidence="2" id="KW-1185">Reference proteome</keyword>
<evidence type="ECO:0000313" key="1">
    <source>
        <dbReference type="EMBL" id="AJC48410.1"/>
    </source>
</evidence>
<protein>
    <submittedName>
        <fullName evidence="1">Anhydrase</fullName>
    </submittedName>
</protein>
<dbReference type="InterPro" id="IPR050484">
    <property type="entry name" value="Transf_Hexapept/Carb_Anhydrase"/>
</dbReference>
<name>A0A0A8E2H3_9GAMM</name>
<dbReference type="EMBL" id="CP010427">
    <property type="protein sequence ID" value="AJC48410.1"/>
    <property type="molecule type" value="Genomic_DNA"/>
</dbReference>
<dbReference type="OrthoDB" id="9803036at2"/>
<dbReference type="Pfam" id="PF00132">
    <property type="entry name" value="Hexapep"/>
    <property type="match status" value="1"/>
</dbReference>
<gene>
    <name evidence="1" type="ORF">SD28_01425</name>
</gene>
<dbReference type="KEGG" id="fgu:SD28_01425"/>
<dbReference type="AlphaFoldDB" id="A0A0A8E2H3"/>
<dbReference type="PANTHER" id="PTHR13061">
    <property type="entry name" value="DYNACTIN SUBUNIT P25"/>
    <property type="match status" value="1"/>
</dbReference>
<proteinExistence type="predicted"/>
<dbReference type="Gene3D" id="2.160.10.10">
    <property type="entry name" value="Hexapeptide repeat proteins"/>
    <property type="match status" value="1"/>
</dbReference>
<organism evidence="1 2">
    <name type="scientific">Allofrancisella guangzhouensis</name>
    <dbReference type="NCBI Taxonomy" id="594679"/>
    <lineage>
        <taxon>Bacteria</taxon>
        <taxon>Pseudomonadati</taxon>
        <taxon>Pseudomonadota</taxon>
        <taxon>Gammaproteobacteria</taxon>
        <taxon>Thiotrichales</taxon>
        <taxon>Francisellaceae</taxon>
        <taxon>Allofrancisella</taxon>
    </lineage>
</organism>
<dbReference type="InterPro" id="IPR011004">
    <property type="entry name" value="Trimer_LpxA-like_sf"/>
</dbReference>
<dbReference type="HOGENOM" id="CLU_064827_7_0_6"/>
<dbReference type="InterPro" id="IPR001451">
    <property type="entry name" value="Hexapep"/>
</dbReference>
<sequence length="179" mass="19409">MSRCIRTFNSKHPLIAESAYIDQSAVVIGDVVIKEDTSIWPQVSVRGDLLNISIGKCSNIQDGSVLHTTEYPKDSGDGYDLKIGEYVTVGHGVILHGCHIGNNSLIGMGAIVLDGAVVEESVLVGAGSLVPPGKKLESGYMYLGSPVKKIRLLNEKEKQDIIENAKHYVTTKNRYKAEI</sequence>
<dbReference type="Proteomes" id="UP000031104">
    <property type="component" value="Chromosome"/>
</dbReference>
<dbReference type="CDD" id="cd04645">
    <property type="entry name" value="LbH_gamma_CA_like"/>
    <property type="match status" value="1"/>
</dbReference>
<dbReference type="SUPFAM" id="SSF51161">
    <property type="entry name" value="Trimeric LpxA-like enzymes"/>
    <property type="match status" value="1"/>
</dbReference>
<reference evidence="1 2" key="1">
    <citation type="submission" date="2014-12" db="EMBL/GenBank/DDBJ databases">
        <title>Complete genome sequence of Francisella guanzhouensis strain 08HL01032 isolated from air-conditioning system in China.</title>
        <authorList>
            <person name="Svensson D."/>
            <person name="Ohrman C."/>
            <person name="Backman S."/>
            <person name="Karlsson E."/>
            <person name="Nilsson E."/>
            <person name="Bystrom M."/>
            <person name="Larkeryd A."/>
            <person name="Stenberg P."/>
            <person name="Scholtz H.C."/>
            <person name="Forsman M."/>
            <person name="Sjodin A."/>
        </authorList>
    </citation>
    <scope>NUCLEOTIDE SEQUENCE [LARGE SCALE GENOMIC DNA]</scope>
    <source>
        <strain evidence="1 2">08HL01032</strain>
    </source>
</reference>
<dbReference type="RefSeq" id="WP_039123369.1">
    <property type="nucleotide sequence ID" value="NZ_CP010427.1"/>
</dbReference>
<dbReference type="PANTHER" id="PTHR13061:SF56">
    <property type="entry name" value="PROTEIN YRDA"/>
    <property type="match status" value="1"/>
</dbReference>
<accession>A0A0A8E2H3</accession>